<proteinExistence type="predicted"/>
<evidence type="ECO:0000313" key="3">
    <source>
        <dbReference type="Proteomes" id="UP001180845"/>
    </source>
</evidence>
<dbReference type="InterPro" id="IPR011335">
    <property type="entry name" value="Restrct_endonuc-II-like"/>
</dbReference>
<dbReference type="GO" id="GO:0004519">
    <property type="term" value="F:endonuclease activity"/>
    <property type="evidence" value="ECO:0007669"/>
    <property type="project" value="UniProtKB-KW"/>
</dbReference>
<evidence type="ECO:0000259" key="1">
    <source>
        <dbReference type="Pfam" id="PF04480"/>
    </source>
</evidence>
<keyword evidence="3" id="KW-1185">Reference proteome</keyword>
<dbReference type="Pfam" id="PF04480">
    <property type="entry name" value="DUF559"/>
    <property type="match status" value="1"/>
</dbReference>
<sequence length="293" mass="32808">MTKLLYPPTVNDEGLFTRHAALAEGWTDADLRKNPDVYRVVHGVYALSEVPLTHRLKCRAVSMRLPEEAIITGRSAATLYGVELAAAHDRVEALVSERKYMNRRFGTRCWSVRAWDSEHGEWHGIRLATVERAAFDLLARNPLNAGVANVDALLHHGLTTAASLGKFLSGRHDHGIVKARRGFELLDGRAESLPESSLRLVLILGGLHPEPQVEIHDHLGFVARVDLGFRREKVAVEYDGAWHGEPEQFRRDQERLARLHANGWQVIVITADRLRSAPQEIVDQVRKALAVST</sequence>
<dbReference type="AlphaFoldDB" id="A0AAE3ZD58"/>
<keyword evidence="2" id="KW-0255">Endonuclease</keyword>
<keyword evidence="2" id="KW-0540">Nuclease</keyword>
<gene>
    <name evidence="2" type="ORF">JOF55_001268</name>
</gene>
<comment type="caution">
    <text evidence="2">The sequence shown here is derived from an EMBL/GenBank/DDBJ whole genome shotgun (WGS) entry which is preliminary data.</text>
</comment>
<evidence type="ECO:0000313" key="2">
    <source>
        <dbReference type="EMBL" id="MDR7301087.1"/>
    </source>
</evidence>
<dbReference type="Gene3D" id="3.40.960.10">
    <property type="entry name" value="VSR Endonuclease"/>
    <property type="match status" value="1"/>
</dbReference>
<protein>
    <submittedName>
        <fullName evidence="2">Very-short-patch-repair endonuclease</fullName>
    </submittedName>
</protein>
<dbReference type="PROSITE" id="PS50007">
    <property type="entry name" value="PIPLC_X_DOMAIN"/>
    <property type="match status" value="1"/>
</dbReference>
<keyword evidence="2" id="KW-0378">Hydrolase</keyword>
<dbReference type="RefSeq" id="WP_310270929.1">
    <property type="nucleotide sequence ID" value="NZ_JAVDXW010000001.1"/>
</dbReference>
<feature type="domain" description="DUF559" evidence="1">
    <location>
        <begin position="225"/>
        <end position="289"/>
    </location>
</feature>
<organism evidence="2 3">
    <name type="scientific">Haloactinomyces albus</name>
    <dbReference type="NCBI Taxonomy" id="1352928"/>
    <lineage>
        <taxon>Bacteria</taxon>
        <taxon>Bacillati</taxon>
        <taxon>Actinomycetota</taxon>
        <taxon>Actinomycetes</taxon>
        <taxon>Actinopolysporales</taxon>
        <taxon>Actinopolysporaceae</taxon>
        <taxon>Haloactinomyces</taxon>
    </lineage>
</organism>
<reference evidence="2" key="1">
    <citation type="submission" date="2023-07" db="EMBL/GenBank/DDBJ databases">
        <title>Sequencing the genomes of 1000 actinobacteria strains.</title>
        <authorList>
            <person name="Klenk H.-P."/>
        </authorList>
    </citation>
    <scope>NUCLEOTIDE SEQUENCE</scope>
    <source>
        <strain evidence="2">DSM 45977</strain>
    </source>
</reference>
<dbReference type="SUPFAM" id="SSF52980">
    <property type="entry name" value="Restriction endonuclease-like"/>
    <property type="match status" value="1"/>
</dbReference>
<dbReference type="InterPro" id="IPR007569">
    <property type="entry name" value="DUF559"/>
</dbReference>
<accession>A0AAE3ZD58</accession>
<dbReference type="Proteomes" id="UP001180845">
    <property type="component" value="Unassembled WGS sequence"/>
</dbReference>
<dbReference type="EMBL" id="JAVDXW010000001">
    <property type="protein sequence ID" value="MDR7301087.1"/>
    <property type="molecule type" value="Genomic_DNA"/>
</dbReference>
<name>A0AAE3ZD58_9ACTN</name>